<feature type="transmembrane region" description="Helical" evidence="1">
    <location>
        <begin position="71"/>
        <end position="89"/>
    </location>
</feature>
<organism evidence="2 3">
    <name type="scientific">Orientia chuto str. Dubai</name>
    <dbReference type="NCBI Taxonomy" id="1359168"/>
    <lineage>
        <taxon>Bacteria</taxon>
        <taxon>Pseudomonadati</taxon>
        <taxon>Pseudomonadota</taxon>
        <taxon>Alphaproteobacteria</taxon>
        <taxon>Rickettsiales</taxon>
        <taxon>Rickettsiaceae</taxon>
        <taxon>Rickettsieae</taxon>
        <taxon>Orientia</taxon>
    </lineage>
</organism>
<proteinExistence type="predicted"/>
<keyword evidence="1" id="KW-1133">Transmembrane helix</keyword>
<keyword evidence="3" id="KW-1185">Reference proteome</keyword>
<dbReference type="RefSeq" id="WP_045797059.1">
    <property type="nucleotide sequence ID" value="NZ_LANP01000005.1"/>
</dbReference>
<comment type="caution">
    <text evidence="2">The sequence shown here is derived from an EMBL/GenBank/DDBJ whole genome shotgun (WGS) entry which is preliminary data.</text>
</comment>
<feature type="transmembrane region" description="Helical" evidence="1">
    <location>
        <begin position="48"/>
        <end position="65"/>
    </location>
</feature>
<accession>A0A0F3MN48</accession>
<name>A0A0F3MN48_9RICK</name>
<dbReference type="PATRIC" id="fig|1359168.3.peg.1049"/>
<evidence type="ECO:0000256" key="1">
    <source>
        <dbReference type="SAM" id="Phobius"/>
    </source>
</evidence>
<dbReference type="Proteomes" id="UP000033616">
    <property type="component" value="Unassembled WGS sequence"/>
</dbReference>
<reference evidence="2 3" key="1">
    <citation type="submission" date="2015-02" db="EMBL/GenBank/DDBJ databases">
        <title>Genome Sequencing of Rickettsiales.</title>
        <authorList>
            <person name="Daugherty S.C."/>
            <person name="Su Q."/>
            <person name="Abolude K."/>
            <person name="Beier-Sexton M."/>
            <person name="Carlyon J.A."/>
            <person name="Carter R."/>
            <person name="Day N.P."/>
            <person name="Dumler S.J."/>
            <person name="Dyachenko V."/>
            <person name="Godinez A."/>
            <person name="Kurtti T.J."/>
            <person name="Lichay M."/>
            <person name="Mullins K.E."/>
            <person name="Ott S."/>
            <person name="Pappas-Brown V."/>
            <person name="Paris D.H."/>
            <person name="Patel P."/>
            <person name="Richards A.L."/>
            <person name="Sadzewicz L."/>
            <person name="Sears K."/>
            <person name="Seidman D."/>
            <person name="Sengamalay N."/>
            <person name="Stenos J."/>
            <person name="Tallon L.J."/>
            <person name="Vincent G."/>
            <person name="Fraser C.M."/>
            <person name="Munderloh U."/>
            <person name="Dunning-Hotopp J.C."/>
        </authorList>
    </citation>
    <scope>NUCLEOTIDE SEQUENCE [LARGE SCALE GENOMIC DNA]</scope>
    <source>
        <strain evidence="2 3">Fuller</strain>
    </source>
</reference>
<dbReference type="AlphaFoldDB" id="A0A0F3MN48"/>
<keyword evidence="1" id="KW-0472">Membrane</keyword>
<evidence type="ECO:0000313" key="2">
    <source>
        <dbReference type="EMBL" id="KJV56897.1"/>
    </source>
</evidence>
<dbReference type="OrthoDB" id="980284at2"/>
<dbReference type="STRING" id="1359168.OCHUTO_0292"/>
<keyword evidence="1" id="KW-0812">Transmembrane</keyword>
<protein>
    <submittedName>
        <fullName evidence="2">Uncharacterized protein</fullName>
    </submittedName>
</protein>
<evidence type="ECO:0000313" key="3">
    <source>
        <dbReference type="Proteomes" id="UP000033616"/>
    </source>
</evidence>
<feature type="transmembrane region" description="Helical" evidence="1">
    <location>
        <begin position="96"/>
        <end position="120"/>
    </location>
</feature>
<feature type="transmembrane region" description="Helical" evidence="1">
    <location>
        <begin position="20"/>
        <end position="41"/>
    </location>
</feature>
<gene>
    <name evidence="2" type="ORF">OCHUTO_0292</name>
</gene>
<feature type="transmembrane region" description="Helical" evidence="1">
    <location>
        <begin position="140"/>
        <end position="161"/>
    </location>
</feature>
<dbReference type="EMBL" id="LANP01000005">
    <property type="protein sequence ID" value="KJV56897.1"/>
    <property type="molecule type" value="Genomic_DNA"/>
</dbReference>
<sequence>MLPQILPVGLFTCILGLNITNKLIICSFLFVLSVLITNLIAKYHTANTIGIVALCVLGNVALNWYNINILFLGSYLAIITSLFCSTYIFNILHRKFALSFLVSNFISATIAAPIDSAIVSTALLNRFSVNKVLEILLKDWLFKLAYASLITFCIYVMLYLIQTLRKINTINKFS</sequence>